<evidence type="ECO:0000313" key="3">
    <source>
        <dbReference type="EMBL" id="CAG8794946.1"/>
    </source>
</evidence>
<feature type="compositionally biased region" description="Polar residues" evidence="1">
    <location>
        <begin position="21"/>
        <end position="34"/>
    </location>
</feature>
<keyword evidence="2" id="KW-1133">Transmembrane helix</keyword>
<name>A0A9N9JV29_9GLOM</name>
<protein>
    <submittedName>
        <fullName evidence="3">24353_t:CDS:1</fullName>
    </submittedName>
</protein>
<feature type="compositionally biased region" description="Polar residues" evidence="1">
    <location>
        <begin position="41"/>
        <end position="60"/>
    </location>
</feature>
<evidence type="ECO:0000256" key="1">
    <source>
        <dbReference type="SAM" id="MobiDB-lite"/>
    </source>
</evidence>
<reference evidence="3" key="1">
    <citation type="submission" date="2021-06" db="EMBL/GenBank/DDBJ databases">
        <authorList>
            <person name="Kallberg Y."/>
            <person name="Tangrot J."/>
            <person name="Rosling A."/>
        </authorList>
    </citation>
    <scope>NUCLEOTIDE SEQUENCE</scope>
    <source>
        <strain evidence="3">MA453B</strain>
    </source>
</reference>
<gene>
    <name evidence="3" type="ORF">DERYTH_LOCUS22169</name>
</gene>
<proteinExistence type="predicted"/>
<evidence type="ECO:0000256" key="2">
    <source>
        <dbReference type="SAM" id="Phobius"/>
    </source>
</evidence>
<dbReference type="EMBL" id="CAJVPY010030048">
    <property type="protein sequence ID" value="CAG8794946.1"/>
    <property type="molecule type" value="Genomic_DNA"/>
</dbReference>
<keyword evidence="2" id="KW-0472">Membrane</keyword>
<evidence type="ECO:0000313" key="4">
    <source>
        <dbReference type="Proteomes" id="UP000789405"/>
    </source>
</evidence>
<feature type="compositionally biased region" description="Low complexity" evidence="1">
    <location>
        <begin position="1"/>
        <end position="14"/>
    </location>
</feature>
<feature type="region of interest" description="Disordered" evidence="1">
    <location>
        <begin position="1"/>
        <end position="60"/>
    </location>
</feature>
<keyword evidence="4" id="KW-1185">Reference proteome</keyword>
<feature type="transmembrane region" description="Helical" evidence="2">
    <location>
        <begin position="65"/>
        <end position="80"/>
    </location>
</feature>
<sequence>MRIYNENSESSSSNAAKLENSDTTGYSKEASSTIRQRRRPSFNNISASKGTSKNNDGRSQNNKQLTYYLVALFVFLLLLIKMRSGQNISQVEEGLNFESITKIFNSGSEKLSSLAIPGTVFA</sequence>
<dbReference type="AlphaFoldDB" id="A0A9N9JV29"/>
<comment type="caution">
    <text evidence="3">The sequence shown here is derived from an EMBL/GenBank/DDBJ whole genome shotgun (WGS) entry which is preliminary data.</text>
</comment>
<keyword evidence="2" id="KW-0812">Transmembrane</keyword>
<dbReference type="Proteomes" id="UP000789405">
    <property type="component" value="Unassembled WGS sequence"/>
</dbReference>
<accession>A0A9N9JV29</accession>
<organism evidence="3 4">
    <name type="scientific">Dentiscutata erythropus</name>
    <dbReference type="NCBI Taxonomy" id="1348616"/>
    <lineage>
        <taxon>Eukaryota</taxon>
        <taxon>Fungi</taxon>
        <taxon>Fungi incertae sedis</taxon>
        <taxon>Mucoromycota</taxon>
        <taxon>Glomeromycotina</taxon>
        <taxon>Glomeromycetes</taxon>
        <taxon>Diversisporales</taxon>
        <taxon>Gigasporaceae</taxon>
        <taxon>Dentiscutata</taxon>
    </lineage>
</organism>